<feature type="domain" description="Acyltransferase 3" evidence="4">
    <location>
        <begin position="16"/>
        <end position="345"/>
    </location>
</feature>
<evidence type="ECO:0000313" key="6">
    <source>
        <dbReference type="EMBL" id="KYG30888.1"/>
    </source>
</evidence>
<feature type="transmembrane region" description="Helical" evidence="3">
    <location>
        <begin position="20"/>
        <end position="38"/>
    </location>
</feature>
<dbReference type="EMBL" id="LTAO01000014">
    <property type="protein sequence ID" value="KYG30888.1"/>
    <property type="molecule type" value="Genomic_DNA"/>
</dbReference>
<dbReference type="STRING" id="519424.AZF04_18765"/>
<keyword evidence="3" id="KW-0812">Transmembrane</keyword>
<feature type="transmembrane region" description="Helical" evidence="3">
    <location>
        <begin position="178"/>
        <end position="198"/>
    </location>
</feature>
<evidence type="ECO:0000313" key="7">
    <source>
        <dbReference type="Proteomes" id="UP000075806"/>
    </source>
</evidence>
<dbReference type="InterPro" id="IPR050879">
    <property type="entry name" value="Acyltransferase_3"/>
</dbReference>
<dbReference type="GO" id="GO:0016020">
    <property type="term" value="C:membrane"/>
    <property type="evidence" value="ECO:0007669"/>
    <property type="project" value="TreeGrafter"/>
</dbReference>
<feature type="transmembrane region" description="Helical" evidence="3">
    <location>
        <begin position="44"/>
        <end position="62"/>
    </location>
</feature>
<gene>
    <name evidence="6" type="ORF">AZF04_18765</name>
</gene>
<dbReference type="PANTHER" id="PTHR23028:SF53">
    <property type="entry name" value="ACYL_TRANSF_3 DOMAIN-CONTAINING PROTEIN"/>
    <property type="match status" value="1"/>
</dbReference>
<feature type="transmembrane region" description="Helical" evidence="3">
    <location>
        <begin position="143"/>
        <end position="166"/>
    </location>
</feature>
<evidence type="ECO:0000256" key="3">
    <source>
        <dbReference type="SAM" id="Phobius"/>
    </source>
</evidence>
<feature type="transmembrane region" description="Helical" evidence="3">
    <location>
        <begin position="260"/>
        <end position="278"/>
    </location>
</feature>
<keyword evidence="6" id="KW-0808">Transferase</keyword>
<keyword evidence="3" id="KW-0472">Membrane</keyword>
<feature type="transmembrane region" description="Helical" evidence="3">
    <location>
        <begin position="234"/>
        <end position="254"/>
    </location>
</feature>
<dbReference type="Pfam" id="PF01757">
    <property type="entry name" value="Acyl_transf_3"/>
    <property type="match status" value="1"/>
</dbReference>
<comment type="subcellular location">
    <subcellularLocation>
        <location evidence="1">Membrane</location>
    </subcellularLocation>
</comment>
<keyword evidence="7" id="KW-1185">Reference proteome</keyword>
<accession>A0A162DUQ2</accession>
<dbReference type="PANTHER" id="PTHR23028">
    <property type="entry name" value="ACETYLTRANSFERASE"/>
    <property type="match status" value="1"/>
</dbReference>
<feature type="domain" description="SGNH" evidence="5">
    <location>
        <begin position="455"/>
        <end position="653"/>
    </location>
</feature>
<evidence type="ECO:0000256" key="2">
    <source>
        <dbReference type="ARBA" id="ARBA00007400"/>
    </source>
</evidence>
<dbReference type="InterPro" id="IPR043968">
    <property type="entry name" value="SGNH"/>
</dbReference>
<feature type="transmembrane region" description="Helical" evidence="3">
    <location>
        <begin position="290"/>
        <end position="310"/>
    </location>
</feature>
<feature type="transmembrane region" description="Helical" evidence="3">
    <location>
        <begin position="83"/>
        <end position="103"/>
    </location>
</feature>
<comment type="caution">
    <text evidence="6">The sequence shown here is derived from an EMBL/GenBank/DDBJ whole genome shotgun (WGS) entry which is preliminary data.</text>
</comment>
<keyword evidence="6" id="KW-0012">Acyltransferase</keyword>
<dbReference type="GO" id="GO:0009103">
    <property type="term" value="P:lipopolysaccharide biosynthetic process"/>
    <property type="evidence" value="ECO:0007669"/>
    <property type="project" value="TreeGrafter"/>
</dbReference>
<evidence type="ECO:0000256" key="1">
    <source>
        <dbReference type="ARBA" id="ARBA00004370"/>
    </source>
</evidence>
<comment type="similarity">
    <text evidence="2">Belongs to the acyltransferase 3 family.</text>
</comment>
<sequence>MLNEPLININRKFRPEIEGLRVVAALLVAVYHIWFNRISGGVDVFFVISGFLITTSIISTINRTGEIRFWPFIIKLIKRLYPSVLFVLGIVLLLSIFFLPSSIMEKTIREVVASMFYYQNWQLAISSTDYLDSSQMKTPVEHFWALSIQGQFYIIWFLIFSFIVMFIKKYKHLSVKKVINSILGTLFIISMIYSIYLTNVNQPWAYFITFTRVWEFALGGLICINLSFIKLNNFLATILGWIGLIGLILTGILFEVSEMFPGYIALWPMACAFLIVISGTRETSYGVKRILALPFMVKLGGISFGIYLWHWVLLQFYRFNVQETPSFIEGMLIIVLSIVLSFSMTYFIEKPIRSHKSNKYSFKRLGIMVSVNVILISGLFYNGYMNAKNLENRVLDTDYPGALAVMSEVVVPDKEAIPDFANVFGDLPKSHIDGSNQNLRNSDLKIGEYGETEDYDATIALIGSSHSQHWLGAILEATKDYNYRVLNVTRSGTRFSTGYDDDDLKGIWNLNVLEFLEENQDIDLVIAQATAASTSNERILSGMTDQLQHVKDEFDIDVLAVRDNPRYSFNILESLETYGEEQTIIKMNDEDNQKDEVFWRQFEKENQSLYKIDLTEFFIVDDEFKPVIGNIRIYRDTKHLTNSYSKSFGAVFESEINDILSK</sequence>
<dbReference type="AlphaFoldDB" id="A0A162DUQ2"/>
<organism evidence="6 7">
    <name type="scientific">Alkalihalobacillus trypoxylicola</name>
    <dbReference type="NCBI Taxonomy" id="519424"/>
    <lineage>
        <taxon>Bacteria</taxon>
        <taxon>Bacillati</taxon>
        <taxon>Bacillota</taxon>
        <taxon>Bacilli</taxon>
        <taxon>Bacillales</taxon>
        <taxon>Bacillaceae</taxon>
        <taxon>Alkalihalobacillus</taxon>
    </lineage>
</organism>
<dbReference type="InterPro" id="IPR002656">
    <property type="entry name" value="Acyl_transf_3_dom"/>
</dbReference>
<dbReference type="Proteomes" id="UP000075806">
    <property type="component" value="Unassembled WGS sequence"/>
</dbReference>
<feature type="transmembrane region" description="Helical" evidence="3">
    <location>
        <begin position="330"/>
        <end position="348"/>
    </location>
</feature>
<proteinExistence type="inferred from homology"/>
<evidence type="ECO:0000259" key="5">
    <source>
        <dbReference type="Pfam" id="PF19040"/>
    </source>
</evidence>
<protein>
    <submittedName>
        <fullName evidence="6">Acyltransferase</fullName>
    </submittedName>
</protein>
<dbReference type="GO" id="GO:0016747">
    <property type="term" value="F:acyltransferase activity, transferring groups other than amino-acyl groups"/>
    <property type="evidence" value="ECO:0007669"/>
    <property type="project" value="InterPro"/>
</dbReference>
<evidence type="ECO:0000259" key="4">
    <source>
        <dbReference type="Pfam" id="PF01757"/>
    </source>
</evidence>
<reference evidence="6" key="1">
    <citation type="submission" date="2016-02" db="EMBL/GenBank/DDBJ databases">
        <title>Genome sequence of Bacillus trypoxylicola KCTC 13244(T).</title>
        <authorList>
            <person name="Jeong H."/>
            <person name="Park S.-H."/>
            <person name="Choi S.-K."/>
        </authorList>
    </citation>
    <scope>NUCLEOTIDE SEQUENCE [LARGE SCALE GENOMIC DNA]</scope>
    <source>
        <strain evidence="6">KCTC 13244</strain>
    </source>
</reference>
<name>A0A162DUQ2_9BACI</name>
<feature type="transmembrane region" description="Helical" evidence="3">
    <location>
        <begin position="360"/>
        <end position="381"/>
    </location>
</feature>
<feature type="transmembrane region" description="Helical" evidence="3">
    <location>
        <begin position="204"/>
        <end position="227"/>
    </location>
</feature>
<dbReference type="Pfam" id="PF19040">
    <property type="entry name" value="SGNH"/>
    <property type="match status" value="1"/>
</dbReference>
<keyword evidence="3" id="KW-1133">Transmembrane helix</keyword>
<dbReference type="OrthoDB" id="9796461at2"/>